<evidence type="ECO:0000259" key="2">
    <source>
        <dbReference type="Pfam" id="PF09917"/>
    </source>
</evidence>
<dbReference type="EMBL" id="ARXX01000039">
    <property type="protein sequence ID" value="MBF5057211.1"/>
    <property type="molecule type" value="Genomic_DNA"/>
</dbReference>
<dbReference type="Proteomes" id="UP000662703">
    <property type="component" value="Unassembled WGS sequence"/>
</dbReference>
<dbReference type="PANTHER" id="PTHR36919">
    <property type="entry name" value="BLR1215 PROTEIN"/>
    <property type="match status" value="1"/>
</dbReference>
<sequence length="158" mass="17078">MIRPLISALVAAPLLVAGTAAWAADDSHAIEGVWETDSGGYVQIYQAGEDTWNGRVVGSSSGKARYDENNPDEGKRGRRLLGVEVLKDLHYAGGNRWEDGNIYSPDNGKTYSAKATLAGPDTLEARGYIGVSLLGRSQTWQRVGTDAPHLHKDLLEKQ</sequence>
<feature type="domain" description="DUF2147" evidence="2">
    <location>
        <begin position="32"/>
        <end position="142"/>
    </location>
</feature>
<evidence type="ECO:0000313" key="3">
    <source>
        <dbReference type="EMBL" id="MBF5057211.1"/>
    </source>
</evidence>
<dbReference type="PANTHER" id="PTHR36919:SF2">
    <property type="entry name" value="BLL6627 PROTEIN"/>
    <property type="match status" value="1"/>
</dbReference>
<keyword evidence="4" id="KW-1185">Reference proteome</keyword>
<dbReference type="Gene3D" id="2.40.128.520">
    <property type="match status" value="1"/>
</dbReference>
<name>A0ABS0ASU7_9GAMM</name>
<dbReference type="RefSeq" id="WP_194865494.1">
    <property type="nucleotide sequence ID" value="NZ_ARXX01000039.1"/>
</dbReference>
<protein>
    <recommendedName>
        <fullName evidence="2">DUF2147 domain-containing protein</fullName>
    </recommendedName>
</protein>
<comment type="caution">
    <text evidence="3">The sequence shown here is derived from an EMBL/GenBank/DDBJ whole genome shotgun (WGS) entry which is preliminary data.</text>
</comment>
<keyword evidence="1" id="KW-0732">Signal</keyword>
<reference evidence="3 4" key="1">
    <citation type="submission" date="2012-09" db="EMBL/GenBank/DDBJ databases">
        <title>Genome Sequence of alkane-degrading Bacterium Alcanivorax sp. 521-1.</title>
        <authorList>
            <person name="Lai Q."/>
            <person name="Shao Z."/>
        </authorList>
    </citation>
    <scope>NUCLEOTIDE SEQUENCE [LARGE SCALE GENOMIC DNA]</scope>
    <source>
        <strain evidence="3 4">521-1</strain>
    </source>
</reference>
<accession>A0ABS0ASU7</accession>
<feature type="signal peptide" evidence="1">
    <location>
        <begin position="1"/>
        <end position="23"/>
    </location>
</feature>
<feature type="chain" id="PRO_5047328972" description="DUF2147 domain-containing protein" evidence="1">
    <location>
        <begin position="24"/>
        <end position="158"/>
    </location>
</feature>
<evidence type="ECO:0000256" key="1">
    <source>
        <dbReference type="SAM" id="SignalP"/>
    </source>
</evidence>
<gene>
    <name evidence="3" type="ORF">Y5W_02505</name>
</gene>
<proteinExistence type="predicted"/>
<organism evidence="3 4">
    <name type="scientific">Alloalcanivorax profundimaris</name>
    <dbReference type="NCBI Taxonomy" id="2735259"/>
    <lineage>
        <taxon>Bacteria</taxon>
        <taxon>Pseudomonadati</taxon>
        <taxon>Pseudomonadota</taxon>
        <taxon>Gammaproteobacteria</taxon>
        <taxon>Oceanospirillales</taxon>
        <taxon>Alcanivoracaceae</taxon>
        <taxon>Alloalcanivorax</taxon>
    </lineage>
</organism>
<evidence type="ECO:0000313" key="4">
    <source>
        <dbReference type="Proteomes" id="UP000662703"/>
    </source>
</evidence>
<dbReference type="InterPro" id="IPR019223">
    <property type="entry name" value="DUF2147"/>
</dbReference>
<dbReference type="Pfam" id="PF09917">
    <property type="entry name" value="DUF2147"/>
    <property type="match status" value="1"/>
</dbReference>